<keyword evidence="10" id="KW-1185">Reference proteome</keyword>
<evidence type="ECO:0000256" key="5">
    <source>
        <dbReference type="PIRSR" id="PIRSR036492-1"/>
    </source>
</evidence>
<dbReference type="GO" id="GO:0004029">
    <property type="term" value="F:aldehyde dehydrogenase (NAD+) activity"/>
    <property type="evidence" value="ECO:0007669"/>
    <property type="project" value="TreeGrafter"/>
</dbReference>
<dbReference type="PANTHER" id="PTHR43570">
    <property type="entry name" value="ALDEHYDE DEHYDROGENASE"/>
    <property type="match status" value="1"/>
</dbReference>
<keyword evidence="3" id="KW-0520">NAD</keyword>
<dbReference type="AlphaFoldDB" id="A0A5C7F4W0"/>
<accession>A0A5C7F4W0</accession>
<evidence type="ECO:0000256" key="7">
    <source>
        <dbReference type="RuleBase" id="RU003345"/>
    </source>
</evidence>
<dbReference type="InterPro" id="IPR016163">
    <property type="entry name" value="Ald_DH_C"/>
</dbReference>
<name>A0A5C7F4W0_9BACI</name>
<dbReference type="InterPro" id="IPR015590">
    <property type="entry name" value="Aldehyde_DH_dom"/>
</dbReference>
<dbReference type="OrthoDB" id="9762913at2"/>
<dbReference type="InterPro" id="IPR016162">
    <property type="entry name" value="Ald_DH_N"/>
</dbReference>
<dbReference type="CDD" id="cd07136">
    <property type="entry name" value="ALDH_YwdH-P39616"/>
    <property type="match status" value="1"/>
</dbReference>
<evidence type="ECO:0000256" key="3">
    <source>
        <dbReference type="ARBA" id="ARBA00023027"/>
    </source>
</evidence>
<keyword evidence="2 4" id="KW-0560">Oxidoreductase</keyword>
<evidence type="ECO:0000256" key="1">
    <source>
        <dbReference type="ARBA" id="ARBA00009986"/>
    </source>
</evidence>
<feature type="domain" description="Aldehyde dehydrogenase" evidence="8">
    <location>
        <begin position="3"/>
        <end position="429"/>
    </location>
</feature>
<dbReference type="PROSITE" id="PS00687">
    <property type="entry name" value="ALDEHYDE_DEHYDR_GLU"/>
    <property type="match status" value="1"/>
</dbReference>
<gene>
    <name evidence="9" type="ORF">FTX54_005410</name>
</gene>
<dbReference type="InterPro" id="IPR016160">
    <property type="entry name" value="Ald_DH_CS_CYS"/>
</dbReference>
<dbReference type="PROSITE" id="PS00070">
    <property type="entry name" value="ALDEHYDE_DEHYDR_CYS"/>
    <property type="match status" value="1"/>
</dbReference>
<dbReference type="GO" id="GO:0005737">
    <property type="term" value="C:cytoplasm"/>
    <property type="evidence" value="ECO:0007669"/>
    <property type="project" value="TreeGrafter"/>
</dbReference>
<dbReference type="InterPro" id="IPR029510">
    <property type="entry name" value="Ald_DH_CS_GLU"/>
</dbReference>
<protein>
    <recommendedName>
        <fullName evidence="4">Aldehyde dehydrogenase</fullName>
    </recommendedName>
</protein>
<evidence type="ECO:0000256" key="6">
    <source>
        <dbReference type="PROSITE-ProRule" id="PRU10007"/>
    </source>
</evidence>
<evidence type="ECO:0000256" key="4">
    <source>
        <dbReference type="PIRNR" id="PIRNR036492"/>
    </source>
</evidence>
<organism evidence="9 10">
    <name type="scientific">Alkalicoccus halolimnae</name>
    <dbReference type="NCBI Taxonomy" id="1667239"/>
    <lineage>
        <taxon>Bacteria</taxon>
        <taxon>Bacillati</taxon>
        <taxon>Bacillota</taxon>
        <taxon>Bacilli</taxon>
        <taxon>Bacillales</taxon>
        <taxon>Bacillaceae</taxon>
        <taxon>Alkalicoccus</taxon>
    </lineage>
</organism>
<feature type="active site" evidence="5">
    <location>
        <position position="245"/>
    </location>
</feature>
<dbReference type="PANTHER" id="PTHR43570:SF16">
    <property type="entry name" value="ALDEHYDE DEHYDROGENASE TYPE III, ISOFORM Q"/>
    <property type="match status" value="1"/>
</dbReference>
<dbReference type="GO" id="GO:0006081">
    <property type="term" value="P:aldehyde metabolic process"/>
    <property type="evidence" value="ECO:0007669"/>
    <property type="project" value="InterPro"/>
</dbReference>
<feature type="active site" evidence="5 6">
    <location>
        <position position="211"/>
    </location>
</feature>
<dbReference type="InterPro" id="IPR012394">
    <property type="entry name" value="Aldehyde_DH_NAD(P)"/>
</dbReference>
<evidence type="ECO:0000313" key="10">
    <source>
        <dbReference type="Proteomes" id="UP000321816"/>
    </source>
</evidence>
<dbReference type="Gene3D" id="3.40.605.10">
    <property type="entry name" value="Aldehyde Dehydrogenase, Chain A, domain 1"/>
    <property type="match status" value="1"/>
</dbReference>
<dbReference type="PIRSF" id="PIRSF036492">
    <property type="entry name" value="ALDH"/>
    <property type="match status" value="1"/>
</dbReference>
<evidence type="ECO:0000259" key="8">
    <source>
        <dbReference type="Pfam" id="PF00171"/>
    </source>
</evidence>
<evidence type="ECO:0000313" key="9">
    <source>
        <dbReference type="EMBL" id="WWD81002.1"/>
    </source>
</evidence>
<dbReference type="Pfam" id="PF00171">
    <property type="entry name" value="Aldedh"/>
    <property type="match status" value="1"/>
</dbReference>
<dbReference type="KEGG" id="ahal:FTX54_005410"/>
<dbReference type="FunFam" id="3.40.309.10:FF:000003">
    <property type="entry name" value="Aldehyde dehydrogenase"/>
    <property type="match status" value="1"/>
</dbReference>
<dbReference type="InterPro" id="IPR016161">
    <property type="entry name" value="Ald_DH/histidinol_DH"/>
</dbReference>
<evidence type="ECO:0000256" key="2">
    <source>
        <dbReference type="ARBA" id="ARBA00023002"/>
    </source>
</evidence>
<reference evidence="9 10" key="1">
    <citation type="submission" date="2024-01" db="EMBL/GenBank/DDBJ databases">
        <title>Complete Genome Sequence of Alkalicoccus halolimnae BZ-SZ-XJ29T, a Moderately Halophilic Bacterium Isolated from a Salt Lake.</title>
        <authorList>
            <person name="Zhao B."/>
        </authorList>
    </citation>
    <scope>NUCLEOTIDE SEQUENCE [LARGE SCALE GENOMIC DNA]</scope>
    <source>
        <strain evidence="9 10">BZ-SZ-XJ29</strain>
    </source>
</reference>
<dbReference type="RefSeq" id="WP_147804052.1">
    <property type="nucleotide sequence ID" value="NZ_CP144914.1"/>
</dbReference>
<dbReference type="Gene3D" id="3.40.309.10">
    <property type="entry name" value="Aldehyde Dehydrogenase, Chain A, domain 2"/>
    <property type="match status" value="1"/>
</dbReference>
<dbReference type="SUPFAM" id="SSF53720">
    <property type="entry name" value="ALDH-like"/>
    <property type="match status" value="1"/>
</dbReference>
<dbReference type="FunFam" id="3.40.605.10:FF:000004">
    <property type="entry name" value="Aldehyde dehydrogenase"/>
    <property type="match status" value="1"/>
</dbReference>
<comment type="similarity">
    <text evidence="1 4 7">Belongs to the aldehyde dehydrogenase family.</text>
</comment>
<dbReference type="EMBL" id="CP144914">
    <property type="protein sequence ID" value="WWD81002.1"/>
    <property type="molecule type" value="Genomic_DNA"/>
</dbReference>
<dbReference type="Proteomes" id="UP000321816">
    <property type="component" value="Chromosome"/>
</dbReference>
<proteinExistence type="inferred from homology"/>
<sequence>MEEMVQALVKSQKDFFYAGHTRSISFRKKQLKLLRETVKKRESEVMDALKKDLNKGEFEAYLTEVGYFYSELKDIEKNMDYWASPQKQKTPLTHTGSTSYVYKDPYGVTLIISPWNFPFQIAMVPLIGAIAAGNTAIIKPSEFTPNTSMVIRDIIASTFPEEYIAVVEGDSEVSQALLAQKVDYIFFTGSKTTGRKVMEQAAKNLTPLTLELGGKNPVIITEDADLKLAAKRIVWGKFMNAGQNCVAPDYVLIQDSCRRKFLKLVIQYTKKYFGPEVRGKRSFPRIVSEEHVDRLAKMLDKNKISYGGGYDRDSRKMEPTIMMDVQMDDRVMEEEIFGPILPIVSYQYENEVLNIVRERPNPLALYLFTESKDTEDLIINNLSFGGGCVNDTIMHITTPYLPFGGVGASGHGAYHGKDSFDTFTHKKSILKQTTKFDLPVRYTPSQSTLKTLRRLWE</sequence>